<reference evidence="2" key="1">
    <citation type="submission" date="2005-08" db="EMBL/GenBank/DDBJ databases">
        <title>Complete sequence of Chlorobium chlorochromatii CaD3.</title>
        <authorList>
            <person name="Copeland A."/>
            <person name="Lucas S."/>
            <person name="Lapidus A."/>
            <person name="Barry K."/>
            <person name="Detter J.C."/>
            <person name="Glavina T."/>
            <person name="Hammon N."/>
            <person name="Israni S."/>
            <person name="Pitluck S."/>
            <person name="Bryant D."/>
            <person name="Schmutz J."/>
            <person name="Larimer F."/>
            <person name="Land M."/>
            <person name="Kyrpides N."/>
            <person name="Ivanova N."/>
            <person name="Richardson P."/>
        </authorList>
    </citation>
    <scope>NUCLEOTIDE SEQUENCE [LARGE SCALE GENOMIC DNA]</scope>
    <source>
        <strain evidence="2">CaD3</strain>
    </source>
</reference>
<dbReference type="STRING" id="340177.Cag_0698"/>
<protein>
    <recommendedName>
        <fullName evidence="3">Prevent-host-death protein</fullName>
    </recommendedName>
</protein>
<dbReference type="Gene3D" id="3.40.1620.10">
    <property type="entry name" value="YefM-like domain"/>
    <property type="match status" value="1"/>
</dbReference>
<proteinExistence type="inferred from homology"/>
<name>Q3ASQ6_CHLCH</name>
<dbReference type="SUPFAM" id="SSF143120">
    <property type="entry name" value="YefM-like"/>
    <property type="match status" value="1"/>
</dbReference>
<dbReference type="AlphaFoldDB" id="Q3ASQ6"/>
<dbReference type="OrthoDB" id="826457at2"/>
<organism evidence="2">
    <name type="scientific">Chlorobium chlorochromatii (strain CaD3)</name>
    <dbReference type="NCBI Taxonomy" id="340177"/>
    <lineage>
        <taxon>Bacteria</taxon>
        <taxon>Pseudomonadati</taxon>
        <taxon>Chlorobiota</taxon>
        <taxon>Chlorobiia</taxon>
        <taxon>Chlorobiales</taxon>
        <taxon>Chlorobiaceae</taxon>
        <taxon>Chlorobium/Pelodictyon group</taxon>
        <taxon>Chlorobium</taxon>
    </lineage>
</organism>
<dbReference type="EMBL" id="CP000108">
    <property type="protein sequence ID" value="ABB27969.1"/>
    <property type="molecule type" value="Genomic_DNA"/>
</dbReference>
<comment type="similarity">
    <text evidence="1">Belongs to the phD/YefM antitoxin family.</text>
</comment>
<evidence type="ECO:0000313" key="2">
    <source>
        <dbReference type="EMBL" id="ABB27969.1"/>
    </source>
</evidence>
<evidence type="ECO:0008006" key="3">
    <source>
        <dbReference type="Google" id="ProtNLM"/>
    </source>
</evidence>
<sequence length="79" mass="8849">MKTVSVSEACSTLSTLLKEVELGDEIGISFEHQQHTIAVLVPIAKYKKIKDRKLGSLAGKVKVEFSNDWQITDEELFNL</sequence>
<dbReference type="KEGG" id="cch:Cag_0698"/>
<dbReference type="InterPro" id="IPR036165">
    <property type="entry name" value="YefM-like_sf"/>
</dbReference>
<dbReference type="HOGENOM" id="CLU_163140_8_0_10"/>
<evidence type="ECO:0000256" key="1">
    <source>
        <dbReference type="ARBA" id="ARBA00009981"/>
    </source>
</evidence>
<accession>Q3ASQ6</accession>
<gene>
    <name evidence="2" type="ordered locus">Cag_0698</name>
</gene>